<gene>
    <name evidence="5" type="ORF">JDV02_003561</name>
</gene>
<dbReference type="GeneID" id="72065518"/>
<keyword evidence="6" id="KW-1185">Reference proteome</keyword>
<evidence type="ECO:0000256" key="4">
    <source>
        <dbReference type="ARBA" id="ARBA00023453"/>
    </source>
</evidence>
<comment type="similarity">
    <text evidence="4">Belongs to the class I-like SAM-binding methyltransferase superfamily. Cation-dependent O-methyltransferase family.</text>
</comment>
<dbReference type="CDD" id="cd02440">
    <property type="entry name" value="AdoMet_MTases"/>
    <property type="match status" value="1"/>
</dbReference>
<protein>
    <recommendedName>
        <fullName evidence="7">O-methyltransferase</fullName>
    </recommendedName>
</protein>
<name>A0A9Q8QD31_9HYPO</name>
<dbReference type="RefSeq" id="XP_047840669.1">
    <property type="nucleotide sequence ID" value="XM_047984694.1"/>
</dbReference>
<dbReference type="Proteomes" id="UP000829364">
    <property type="component" value="Chromosome 3"/>
</dbReference>
<dbReference type="InterPro" id="IPR029063">
    <property type="entry name" value="SAM-dependent_MTases_sf"/>
</dbReference>
<evidence type="ECO:0000256" key="2">
    <source>
        <dbReference type="ARBA" id="ARBA00022679"/>
    </source>
</evidence>
<dbReference type="PANTHER" id="PTHR10509">
    <property type="entry name" value="O-METHYLTRANSFERASE-RELATED"/>
    <property type="match status" value="1"/>
</dbReference>
<dbReference type="PROSITE" id="PS51682">
    <property type="entry name" value="SAM_OMT_I"/>
    <property type="match status" value="1"/>
</dbReference>
<sequence>MKTSTSTLYPNPRVAERVTAYARQHSTPLPAHIVDYHAWVNENHARGRYMISDFQGRCHVFLARAVGAARVLEIGVYAGYSALVWAHAVGPAGRVTGLESSREYVDMARRAFERHGVGDVVEVIEGDALETLAKLQPEEPYDLIFIDAQKSGYPSYLRDILAGSPPVAAGEEEKKEKKKTASRLLRPGGLIVADNVLRRGLVADDGEDNPWAAGRAASAARSEYETDRDVEHLREFNDLVAGSERLESFLMPLYDGVGLIRLVD</sequence>
<evidence type="ECO:0000313" key="6">
    <source>
        <dbReference type="Proteomes" id="UP000829364"/>
    </source>
</evidence>
<evidence type="ECO:0008006" key="7">
    <source>
        <dbReference type="Google" id="ProtNLM"/>
    </source>
</evidence>
<proteinExistence type="inferred from homology"/>
<keyword evidence="3" id="KW-0949">S-adenosyl-L-methionine</keyword>
<dbReference type="GO" id="GO:0032259">
    <property type="term" value="P:methylation"/>
    <property type="evidence" value="ECO:0007669"/>
    <property type="project" value="UniProtKB-KW"/>
</dbReference>
<dbReference type="Pfam" id="PF01596">
    <property type="entry name" value="Methyltransf_3"/>
    <property type="match status" value="2"/>
</dbReference>
<accession>A0A9Q8QD31</accession>
<dbReference type="KEGG" id="ptkz:JDV02_003561"/>
<organism evidence="5 6">
    <name type="scientific">Purpureocillium takamizusanense</name>
    <dbReference type="NCBI Taxonomy" id="2060973"/>
    <lineage>
        <taxon>Eukaryota</taxon>
        <taxon>Fungi</taxon>
        <taxon>Dikarya</taxon>
        <taxon>Ascomycota</taxon>
        <taxon>Pezizomycotina</taxon>
        <taxon>Sordariomycetes</taxon>
        <taxon>Hypocreomycetidae</taxon>
        <taxon>Hypocreales</taxon>
        <taxon>Ophiocordycipitaceae</taxon>
        <taxon>Purpureocillium</taxon>
    </lineage>
</organism>
<dbReference type="EMBL" id="CP086356">
    <property type="protein sequence ID" value="UNI17188.1"/>
    <property type="molecule type" value="Genomic_DNA"/>
</dbReference>
<dbReference type="PANTHER" id="PTHR10509:SF14">
    <property type="entry name" value="CAFFEOYL-COA O-METHYLTRANSFERASE 3-RELATED"/>
    <property type="match status" value="1"/>
</dbReference>
<keyword evidence="1" id="KW-0489">Methyltransferase</keyword>
<dbReference type="AlphaFoldDB" id="A0A9Q8QD31"/>
<dbReference type="OrthoDB" id="10251242at2759"/>
<evidence type="ECO:0000256" key="1">
    <source>
        <dbReference type="ARBA" id="ARBA00022603"/>
    </source>
</evidence>
<dbReference type="GO" id="GO:0008757">
    <property type="term" value="F:S-adenosylmethionine-dependent methyltransferase activity"/>
    <property type="evidence" value="ECO:0007669"/>
    <property type="project" value="TreeGrafter"/>
</dbReference>
<dbReference type="Gene3D" id="3.40.50.150">
    <property type="entry name" value="Vaccinia Virus protein VP39"/>
    <property type="match status" value="1"/>
</dbReference>
<dbReference type="InterPro" id="IPR050362">
    <property type="entry name" value="Cation-dep_OMT"/>
</dbReference>
<keyword evidence="2" id="KW-0808">Transferase</keyword>
<dbReference type="InterPro" id="IPR002935">
    <property type="entry name" value="SAM_O-MeTrfase"/>
</dbReference>
<evidence type="ECO:0000256" key="3">
    <source>
        <dbReference type="ARBA" id="ARBA00022691"/>
    </source>
</evidence>
<dbReference type="GO" id="GO:0008171">
    <property type="term" value="F:O-methyltransferase activity"/>
    <property type="evidence" value="ECO:0007669"/>
    <property type="project" value="InterPro"/>
</dbReference>
<reference evidence="5" key="1">
    <citation type="submission" date="2021-11" db="EMBL/GenBank/DDBJ databases">
        <title>Purpureocillium_takamizusanense_genome.</title>
        <authorList>
            <person name="Nguyen N.-H."/>
        </authorList>
    </citation>
    <scope>NUCLEOTIDE SEQUENCE</scope>
    <source>
        <strain evidence="5">PT3</strain>
    </source>
</reference>
<evidence type="ECO:0000313" key="5">
    <source>
        <dbReference type="EMBL" id="UNI17188.1"/>
    </source>
</evidence>
<dbReference type="SUPFAM" id="SSF53335">
    <property type="entry name" value="S-adenosyl-L-methionine-dependent methyltransferases"/>
    <property type="match status" value="1"/>
</dbReference>